<evidence type="ECO:0000313" key="2">
    <source>
        <dbReference type="EMBL" id="KYQ72099.1"/>
    </source>
</evidence>
<dbReference type="Pfam" id="PF04170">
    <property type="entry name" value="NlpE"/>
    <property type="match status" value="1"/>
</dbReference>
<dbReference type="Proteomes" id="UP000076276">
    <property type="component" value="Unassembled WGS sequence"/>
</dbReference>
<keyword evidence="3" id="KW-1185">Reference proteome</keyword>
<name>A0A151Y2B1_9GAMM</name>
<dbReference type="RefSeq" id="WP_067669095.1">
    <property type="nucleotide sequence ID" value="NZ_CBCSIK010000001.1"/>
</dbReference>
<proteinExistence type="predicted"/>
<gene>
    <name evidence="2" type="ORF">AZH43_12900</name>
</gene>
<sequence length="161" mass="17790">MNKVLFIFVFSSFTLTACSKPENNTAVQAPVQQTAQTASESTKIRSTPAAGEHAETSLYWAGEYKGVLPCADCEGIKMELELKSDKTYELKEEYLGKGSGKEFKSEGAFSFDASNSSIITLDKAAENRKFFISENFAEARDLQTGKAIDSQLNYKLMKDTH</sequence>
<dbReference type="InterPro" id="IPR007298">
    <property type="entry name" value="Cu-R_lipoprotein_NlpE"/>
</dbReference>
<dbReference type="STRING" id="1806892.AZH43_12900"/>
<reference evidence="2 3" key="1">
    <citation type="submission" date="2016-03" db="EMBL/GenBank/DDBJ databases">
        <title>Acinetobacter genomospecies 28 strain ANC 4149.</title>
        <authorList>
            <person name="Radolfova-Krizova L."/>
            <person name="Nemec A."/>
        </authorList>
    </citation>
    <scope>NUCLEOTIDE SEQUENCE [LARGE SCALE GENOMIC DNA]</scope>
    <source>
        <strain evidence="2 3">ANC 4149</strain>
    </source>
</reference>
<protein>
    <submittedName>
        <fullName evidence="2">Copper homeostasis protein CutF</fullName>
    </submittedName>
</protein>
<dbReference type="OrthoDB" id="5348860at2"/>
<evidence type="ECO:0000256" key="1">
    <source>
        <dbReference type="SAM" id="MobiDB-lite"/>
    </source>
</evidence>
<dbReference type="AlphaFoldDB" id="A0A151Y2B1"/>
<dbReference type="Gene3D" id="2.40.128.640">
    <property type="match status" value="1"/>
</dbReference>
<evidence type="ECO:0000313" key="3">
    <source>
        <dbReference type="Proteomes" id="UP000076276"/>
    </source>
</evidence>
<accession>A0A151Y2B1</accession>
<feature type="region of interest" description="Disordered" evidence="1">
    <location>
        <begin position="30"/>
        <end position="49"/>
    </location>
</feature>
<comment type="caution">
    <text evidence="2">The sequence shown here is derived from an EMBL/GenBank/DDBJ whole genome shotgun (WGS) entry which is preliminary data.</text>
</comment>
<dbReference type="EMBL" id="LUAW01000020">
    <property type="protein sequence ID" value="KYQ72099.1"/>
    <property type="molecule type" value="Genomic_DNA"/>
</dbReference>
<dbReference type="PROSITE" id="PS51257">
    <property type="entry name" value="PROKAR_LIPOPROTEIN"/>
    <property type="match status" value="1"/>
</dbReference>
<organism evidence="2 3">
    <name type="scientific">Acinetobacter pragensis</name>
    <dbReference type="NCBI Taxonomy" id="1806892"/>
    <lineage>
        <taxon>Bacteria</taxon>
        <taxon>Pseudomonadati</taxon>
        <taxon>Pseudomonadota</taxon>
        <taxon>Gammaproteobacteria</taxon>
        <taxon>Moraxellales</taxon>
        <taxon>Moraxellaceae</taxon>
        <taxon>Acinetobacter</taxon>
    </lineage>
</organism>